<feature type="region of interest" description="Disordered" evidence="1">
    <location>
        <begin position="1173"/>
        <end position="1197"/>
    </location>
</feature>
<proteinExistence type="predicted"/>
<reference evidence="2 3" key="1">
    <citation type="journal article" date="2012" name="Genome Biol.">
        <title>Genome and low-iron response of an oceanic diatom adapted to chronic iron limitation.</title>
        <authorList>
            <person name="Lommer M."/>
            <person name="Specht M."/>
            <person name="Roy A.S."/>
            <person name="Kraemer L."/>
            <person name="Andreson R."/>
            <person name="Gutowska M.A."/>
            <person name="Wolf J."/>
            <person name="Bergner S.V."/>
            <person name="Schilhabel M.B."/>
            <person name="Klostermeier U.C."/>
            <person name="Beiko R.G."/>
            <person name="Rosenstiel P."/>
            <person name="Hippler M."/>
            <person name="Laroche J."/>
        </authorList>
    </citation>
    <scope>NUCLEOTIDE SEQUENCE [LARGE SCALE GENOMIC DNA]</scope>
    <source>
        <strain evidence="2 3">CCMP1005</strain>
    </source>
</reference>
<evidence type="ECO:0000256" key="1">
    <source>
        <dbReference type="SAM" id="MobiDB-lite"/>
    </source>
</evidence>
<name>K0T243_THAOC</name>
<sequence>MSTHEERTPSGGTMTEVHGGTMTEVHESRTALGEVHAARNRSTRSKTDGVEGVAGSFGGLVVGDNVVSVGHGGKTDVEVVKDADETEAAQKGGRFELDREETRDGRLDEAALKIGGEVGSSEGLIVGRDFTSFSHGGKTDVKVVKDADVTEAAQKGGGFELEREETRDSRLDEAATWHRGVKTDVKVANDNEERDLMLMEEETADVAVLEAMLGAHTRNKSVDESTQSWETKHSEEALLTNRASKATVDMIHTGLSVISATLAQLGSPELLLLLVVSALCFYYQQSFGSSRVSPPKKCQRSPCTMNRRRMSLGSCLILALSVGTASCIDPDPNMLRAGPVVGHREPDEAIPTAGINNTSAYHGRHSLHMRGREEEDARASNPFICQTTRLLSAVSCEDKFGVDKFPYNRECEKVDTVLPNKLYENTVKDDNCCEVHAKRDVWGWEGGAFKFPKWKVVSSHPICARHHTGWTWKICSLEVPVTGSREYFAKNDFGKIVEANKVKIESTSATNNSEDSDIPVSNNGFNKIVVSLEDYNSPVGTYCDKRSYKLPRFDLYRCKEISTISYGNNQGIMVHLQLSNSPNKCGLVDSFGVKESIKEATCNRAQDLSKFRVFYSSSGKFVLRPHLAVTHDNGSARGLNVCFDPQGESKDCGDSGVVELNQAKPQSVLELGKVMLDGKEYRLVPTNIQITDSRDNLPVVRLMNADSTGMKCLQTSYDKFLGPYGELHSSDRIKKAEFKPCDTNDVNQLQRFRLQKLTRLVEELDDTKGGYCQIDGVDALGENSNDGIIPRAQSTLSDHYSESNDFDSCKKFCTEVSSLASNDGKGFLSASESSCYAFIAPNLVLTNKLNAAVHVGISCTCSFKEVPVCGSILGCTVFGPNNYPGAGAVTAKYSDKHHCFKVDNTSDGGFVLHPMFYDGIRNACLGAHGQDIKVQECPSTLNDGSVTWRVKDGRLIFGEVTTLKCLQNDGSPDLVKPCGKGPHSYVSVIPYRANSDGYYSSNPYEFPLSGLENIFPASGVPLYGDGAFASIGIKQEVVLGEETTFSFVFGLDSLVLCRSASNDASSSSERLNSTLVSNSQGTKIKSIQLKQIDNAGSQIRSIFYGFKVFNGIPATSTKDQALPCYIVDFKCQITVDSLLPGRMYNVELSPVNSVNGPLDEETSTAISTFETHSSCSCSSDGSGTPKPLPPKGYGPPESNIDIVQKNGRISLKFIEDSVCGDGFSFTRQKVGETVADFYVPDYLDEASECEDEIITSEEYQDEVKFLNVGATYIYSVSAIAKEYMVDTDGTMLRKSEPLNLRHTVAWVRSLSWTDSWDGSRADSQMLQESSVRLITTMTRETGKLPIAGTDLKWELRKENSDGTADIVDSSLSRGARFTSPANGLVKIYFNVASQEQGLSDQSKLALRVWPSKTSPGAFMKVDNQEAFCRDTEEKHRYNHMGLYHVTSLKTCQDACLKLDSIGPIAGVEFSGVDQRCNCMFSPSSGVSCDKDTSFDITNAGEFGAGDFFIRMDVKGKGTSISDPGKSYGALFIRSGEKSSVFSGPAVFIHESEYFQFFVKQYKINSPVTPFTPSRADGDILFQIRADEEFKLPNALSDPSEEVTHQLEFSREGDLLTATVDGNTQQMTITKQIYDATTLQKAPLRFRGNHVNSEEESLHMDVRNIMFTPVIKNLRTARTTTIGSPPRTGTIAFSTGTTEFRMTGTGLPNTQANMDSSAFFAYTRVPLDFTKLSLRIARFSKSNGSNHAGIMIRDSLDACSGFIQVGLWQSTSTSYVRSFYKNRCDQDGGADMVVWDNSYSSFQGAVLELVKDGNQWRARVETPNGSQWGQSHARSVTLNGPLIYVGVYMGSYNNDSANLHTNTFTGSDLTVYQGGVRTVITGIDERSDSLSNTYGGLLNVVSPSVFLNTHTAMTSEIGMPPRTGAISFTSTTFSMTGMGQVRTEANVDSSAFFAYTRVPLDLTMLSLKVASFWRSNGSNDAGIMIRDSLDACSGFIQVGLWQSRVTSYVRSFYKNRCDQDGGADMVVGDNSYSSFQGAVLFLVKDGNQWRARVERPNGSQWGQSSARSVTLNGPLIYVGVYMGSYNDNVGEHTNTFTGSDLTVYQGGVQTVISGVNEHSSSLEMGTQCGASPRRLSETPSRSMNLNGKDQNLNLVNFKRDLSATSYPVSVSGGNFTFQGVGKCQSQSDDYFNNLLHVLPQSSGFGVESCGEICSESSTDDLVGFTLALNDAIKLCFCYYDLNALLPAEGTSGFFASRGAGEGEVNGSDGREDHVCYKYTPPMPSTSPTSSPSSSPTSPTASPTHEPTQAILFSDSLFSFIGLGTCTDENNEEFAESGGVQVADSLDACSQHCIDESSDFFVGFMYTHSSSACACLYSSNVGSAIEGSSKNGESICFKYIGSWPTASPTVSPRPTATPSKMPTSTPSLSPTHAPTSRPSQPPATEDGFYEFVGYGRCLSDNGLEFLVVKSSTSDHGDQFSN</sequence>
<dbReference type="Proteomes" id="UP000266841">
    <property type="component" value="Unassembled WGS sequence"/>
</dbReference>
<comment type="caution">
    <text evidence="2">The sequence shown here is derived from an EMBL/GenBank/DDBJ whole genome shotgun (WGS) entry which is preliminary data.</text>
</comment>
<organism evidence="2 3">
    <name type="scientific">Thalassiosira oceanica</name>
    <name type="common">Marine diatom</name>
    <dbReference type="NCBI Taxonomy" id="159749"/>
    <lineage>
        <taxon>Eukaryota</taxon>
        <taxon>Sar</taxon>
        <taxon>Stramenopiles</taxon>
        <taxon>Ochrophyta</taxon>
        <taxon>Bacillariophyta</taxon>
        <taxon>Coscinodiscophyceae</taxon>
        <taxon>Thalassiosirophycidae</taxon>
        <taxon>Thalassiosirales</taxon>
        <taxon>Thalassiosiraceae</taxon>
        <taxon>Thalassiosira</taxon>
    </lineage>
</organism>
<protein>
    <submittedName>
        <fullName evidence="2">Uncharacterized protein</fullName>
    </submittedName>
</protein>
<dbReference type="EMBL" id="AGNL01006695">
    <property type="protein sequence ID" value="EJK71850.1"/>
    <property type="molecule type" value="Genomic_DNA"/>
</dbReference>
<evidence type="ECO:0000313" key="3">
    <source>
        <dbReference type="Proteomes" id="UP000266841"/>
    </source>
</evidence>
<accession>K0T243</accession>
<keyword evidence="3" id="KW-1185">Reference proteome</keyword>
<feature type="compositionally biased region" description="Polar residues" evidence="1">
    <location>
        <begin position="2404"/>
        <end position="2436"/>
    </location>
</feature>
<feature type="region of interest" description="Disordered" evidence="1">
    <location>
        <begin position="2404"/>
        <end position="2444"/>
    </location>
</feature>
<feature type="compositionally biased region" description="Low complexity" evidence="1">
    <location>
        <begin position="1173"/>
        <end position="1185"/>
    </location>
</feature>
<feature type="region of interest" description="Disordered" evidence="1">
    <location>
        <begin position="1"/>
        <end position="28"/>
    </location>
</feature>
<feature type="region of interest" description="Disordered" evidence="1">
    <location>
        <begin position="2275"/>
        <end position="2304"/>
    </location>
</feature>
<feature type="compositionally biased region" description="Low complexity" evidence="1">
    <location>
        <begin position="2284"/>
        <end position="2304"/>
    </location>
</feature>
<gene>
    <name evidence="2" type="ORF">THAOC_06669</name>
</gene>
<evidence type="ECO:0000313" key="2">
    <source>
        <dbReference type="EMBL" id="EJK71850.1"/>
    </source>
</evidence>